<dbReference type="PROSITE" id="PS00183">
    <property type="entry name" value="UBC_1"/>
    <property type="match status" value="1"/>
</dbReference>
<organism evidence="18 20">
    <name type="scientific">Anaeramoeba flamelloides</name>
    <dbReference type="NCBI Taxonomy" id="1746091"/>
    <lineage>
        <taxon>Eukaryota</taxon>
        <taxon>Metamonada</taxon>
        <taxon>Anaeramoebidae</taxon>
        <taxon>Anaeramoeba</taxon>
    </lineage>
</organism>
<reference evidence="18" key="2">
    <citation type="submission" date="2022-08" db="EMBL/GenBank/DDBJ databases">
        <title>Novel sulphate-reducing endosymbionts in the free-living metamonad Anaeramoeba.</title>
        <authorList>
            <person name="Jerlstrom-Hultqvist J."/>
            <person name="Cepicka I."/>
            <person name="Gallot-Lavallee L."/>
            <person name="Salas-Leiva D."/>
            <person name="Curtis B.A."/>
            <person name="Zahonova K."/>
            <person name="Pipaliya S."/>
            <person name="Dacks J."/>
            <person name="Roger A.J."/>
        </authorList>
    </citation>
    <scope>NUCLEOTIDE SEQUENCE</scope>
    <source>
        <strain evidence="18">Busselton2</strain>
    </source>
</reference>
<feature type="compositionally biased region" description="Acidic residues" evidence="16">
    <location>
        <begin position="165"/>
        <end position="184"/>
    </location>
</feature>
<dbReference type="FunFam" id="3.10.110.10:FF:000078">
    <property type="entry name" value="ubiquitin-conjugating enzyme E2 H isoform X2"/>
    <property type="match status" value="1"/>
</dbReference>
<dbReference type="InterPro" id="IPR023313">
    <property type="entry name" value="UBQ-conjugating_AS"/>
</dbReference>
<dbReference type="InterPro" id="IPR000608">
    <property type="entry name" value="UBC"/>
</dbReference>
<dbReference type="GO" id="GO:0005524">
    <property type="term" value="F:ATP binding"/>
    <property type="evidence" value="ECO:0007669"/>
    <property type="project" value="UniProtKB-UniRule"/>
</dbReference>
<evidence type="ECO:0000313" key="19">
    <source>
        <dbReference type="EMBL" id="KAJ6229874.1"/>
    </source>
</evidence>
<evidence type="ECO:0000256" key="3">
    <source>
        <dbReference type="ARBA" id="ARBA00022786"/>
    </source>
</evidence>
<evidence type="ECO:0000256" key="13">
    <source>
        <dbReference type="ARBA" id="ARBA00082119"/>
    </source>
</evidence>
<comment type="function">
    <text evidence="7">Accepts ubiquitin from the E1 complex and catalyzes its covalent attachment to other proteins. E2 ubiquitin conjugating enzyme that transfers ubiquitin to MAEA, a core component of the CTLH E3 ubiquitin-protein ligase complex. In vitro catalyzes 'Lys-11'- and 'Lys-48'-linked polyubiquitination. Capable, in vitro, to ubiquitinate histone H2A.</text>
</comment>
<evidence type="ECO:0000256" key="16">
    <source>
        <dbReference type="SAM" id="MobiDB-lite"/>
    </source>
</evidence>
<reference evidence="19" key="1">
    <citation type="submission" date="2022-08" db="EMBL/GenBank/DDBJ databases">
        <title>Novel sulfate-reducing endosymbionts in the free-living metamonad Anaeramoeba.</title>
        <authorList>
            <person name="Jerlstrom-Hultqvist J."/>
            <person name="Cepicka I."/>
            <person name="Gallot-Lavallee L."/>
            <person name="Salas-Leiva D."/>
            <person name="Curtis B.A."/>
            <person name="Zahonova K."/>
            <person name="Pipaliya S."/>
            <person name="Dacks J."/>
            <person name="Roger A.J."/>
        </authorList>
    </citation>
    <scope>NUCLEOTIDE SEQUENCE</scope>
    <source>
        <strain evidence="19">Schooner1</strain>
    </source>
</reference>
<evidence type="ECO:0000256" key="9">
    <source>
        <dbReference type="ARBA" id="ARBA00072436"/>
    </source>
</evidence>
<dbReference type="InterPro" id="IPR016135">
    <property type="entry name" value="UBQ-conjugating_enzyme/RWD"/>
</dbReference>
<evidence type="ECO:0000256" key="7">
    <source>
        <dbReference type="ARBA" id="ARBA00060202"/>
    </source>
</evidence>
<evidence type="ECO:0000256" key="15">
    <source>
        <dbReference type="RuleBase" id="RU362109"/>
    </source>
</evidence>
<dbReference type="Pfam" id="PF00179">
    <property type="entry name" value="UQ_con"/>
    <property type="match status" value="1"/>
</dbReference>
<evidence type="ECO:0000256" key="12">
    <source>
        <dbReference type="ARBA" id="ARBA00078369"/>
    </source>
</evidence>
<dbReference type="PROSITE" id="PS50127">
    <property type="entry name" value="UBC_2"/>
    <property type="match status" value="1"/>
</dbReference>
<feature type="region of interest" description="Disordered" evidence="16">
    <location>
        <begin position="154"/>
        <end position="184"/>
    </location>
</feature>
<evidence type="ECO:0000313" key="21">
    <source>
        <dbReference type="Proteomes" id="UP001150062"/>
    </source>
</evidence>
<dbReference type="Gene3D" id="3.10.110.10">
    <property type="entry name" value="Ubiquitin Conjugating Enzyme"/>
    <property type="match status" value="1"/>
</dbReference>
<dbReference type="EMBL" id="JANTQA010000015">
    <property type="protein sequence ID" value="KAJ3447547.1"/>
    <property type="molecule type" value="Genomic_DNA"/>
</dbReference>
<evidence type="ECO:0000256" key="10">
    <source>
        <dbReference type="ARBA" id="ARBA00076312"/>
    </source>
</evidence>
<keyword evidence="21" id="KW-1185">Reference proteome</keyword>
<evidence type="ECO:0000256" key="4">
    <source>
        <dbReference type="ARBA" id="ARBA00022840"/>
    </source>
</evidence>
<dbReference type="EMBL" id="JAOAOG010000317">
    <property type="protein sequence ID" value="KAJ6229874.1"/>
    <property type="molecule type" value="Genomic_DNA"/>
</dbReference>
<evidence type="ECO:0000256" key="8">
    <source>
        <dbReference type="ARBA" id="ARBA00063081"/>
    </source>
</evidence>
<gene>
    <name evidence="18" type="ORF">M0812_00016</name>
    <name evidence="19" type="ORF">M0813_07464</name>
</gene>
<dbReference type="PANTHER" id="PTHR24068">
    <property type="entry name" value="UBIQUITIN-CONJUGATING ENZYME E2"/>
    <property type="match status" value="1"/>
</dbReference>
<dbReference type="Proteomes" id="UP001150062">
    <property type="component" value="Unassembled WGS sequence"/>
</dbReference>
<evidence type="ECO:0000259" key="17">
    <source>
        <dbReference type="PROSITE" id="PS50127"/>
    </source>
</evidence>
<evidence type="ECO:0000256" key="5">
    <source>
        <dbReference type="ARBA" id="ARBA00022843"/>
    </source>
</evidence>
<sequence length="184" mass="21363">MALNKRIQIDVTKLIMSEYNLELINNKLNHFRLRIIGPKDSPYENGEWTINVQLPTDYPYKSPSIGFVNRIYHPNIDFSSGSVCLNVLNQTWTPVYELSNIFETFLPQLLLYPNPNDPLNKEAAKLLQTNPKEFNKKARRITRRYATCYTPSFCKKSTKDHDTEVSDLSEDEESGVDQWSDLDL</sequence>
<keyword evidence="1" id="KW-0808">Transferase</keyword>
<evidence type="ECO:0000256" key="6">
    <source>
        <dbReference type="ARBA" id="ARBA00022990"/>
    </source>
</evidence>
<evidence type="ECO:0000256" key="2">
    <source>
        <dbReference type="ARBA" id="ARBA00022741"/>
    </source>
</evidence>
<feature type="active site" description="Glycyl thioester intermediate" evidence="14">
    <location>
        <position position="84"/>
    </location>
</feature>
<proteinExistence type="inferred from homology"/>
<keyword evidence="5" id="KW-0832">Ubl conjugation</keyword>
<protein>
    <recommendedName>
        <fullName evidence="9">Ubiquitin-conjugating enzyme E2 H</fullName>
    </recommendedName>
    <alternativeName>
        <fullName evidence="12">(E3-independent) E2 ubiquitin-conjugating enzyme H</fullName>
    </alternativeName>
    <alternativeName>
        <fullName evidence="10">E2 ubiquitin-conjugating enzyme H</fullName>
    </alternativeName>
    <alternativeName>
        <fullName evidence="13">Ubiquitin carrier protein H</fullName>
    </alternativeName>
    <alternativeName>
        <fullName evidence="11">Ubiquitin-protein ligase H</fullName>
    </alternativeName>
</protein>
<evidence type="ECO:0000313" key="20">
    <source>
        <dbReference type="Proteomes" id="UP001146793"/>
    </source>
</evidence>
<keyword evidence="3 15" id="KW-0833">Ubl conjugation pathway</keyword>
<name>A0AAV8A402_9EUKA</name>
<evidence type="ECO:0000256" key="1">
    <source>
        <dbReference type="ARBA" id="ARBA00022679"/>
    </source>
</evidence>
<dbReference type="GO" id="GO:0004842">
    <property type="term" value="F:ubiquitin-protein transferase activity"/>
    <property type="evidence" value="ECO:0007669"/>
    <property type="project" value="UniProtKB-ARBA"/>
</dbReference>
<dbReference type="AlphaFoldDB" id="A0AAV8A402"/>
<comment type="caution">
    <text evidence="18">The sequence shown here is derived from an EMBL/GenBank/DDBJ whole genome shotgun (WGS) entry which is preliminary data.</text>
</comment>
<evidence type="ECO:0000256" key="11">
    <source>
        <dbReference type="ARBA" id="ARBA00077502"/>
    </source>
</evidence>
<keyword evidence="2 15" id="KW-0547">Nucleotide-binding</keyword>
<comment type="subunit">
    <text evidence="8">Interacts with MAEA and WDR26, components of the CTLH complex that contains GID4, RANBP9 and/or RANBP10, MKLN1, MAEA, RMND5A (or alternatively its paralog RMND5B), GID8, ARMC8, WDR26 and YPEL5.</text>
</comment>
<evidence type="ECO:0000313" key="18">
    <source>
        <dbReference type="EMBL" id="KAJ3447547.1"/>
    </source>
</evidence>
<keyword evidence="4 15" id="KW-0067">ATP-binding</keyword>
<dbReference type="CDD" id="cd23797">
    <property type="entry name" value="UBCc_UBE2H"/>
    <property type="match status" value="1"/>
</dbReference>
<dbReference type="SMART" id="SM00212">
    <property type="entry name" value="UBCc"/>
    <property type="match status" value="1"/>
</dbReference>
<evidence type="ECO:0000256" key="14">
    <source>
        <dbReference type="PROSITE-ProRule" id="PRU10133"/>
    </source>
</evidence>
<accession>A0AAV8A402</accession>
<dbReference type="Proteomes" id="UP001146793">
    <property type="component" value="Unassembled WGS sequence"/>
</dbReference>
<comment type="similarity">
    <text evidence="15">Belongs to the ubiquitin-conjugating enzyme family.</text>
</comment>
<keyword evidence="6" id="KW-0007">Acetylation</keyword>
<feature type="domain" description="UBC core" evidence="17">
    <location>
        <begin position="1"/>
        <end position="147"/>
    </location>
</feature>
<dbReference type="SUPFAM" id="SSF54495">
    <property type="entry name" value="UBC-like"/>
    <property type="match status" value="1"/>
</dbReference>